<comment type="similarity">
    <text evidence="1">Belongs to the bacterial solute-binding protein 8 family.</text>
</comment>
<evidence type="ECO:0000313" key="3">
    <source>
        <dbReference type="EMBL" id="SKC81215.1"/>
    </source>
</evidence>
<dbReference type="Gene3D" id="3.40.50.1980">
    <property type="entry name" value="Nitrogenase molybdenum iron protein domain"/>
    <property type="match status" value="2"/>
</dbReference>
<dbReference type="RefSeq" id="WP_079493402.1">
    <property type="nucleotide sequence ID" value="NZ_FUZT01000009.1"/>
</dbReference>
<dbReference type="PROSITE" id="PS50983">
    <property type="entry name" value="FE_B12_PBP"/>
    <property type="match status" value="1"/>
</dbReference>
<feature type="domain" description="Fe/B12 periplasmic-binding" evidence="2">
    <location>
        <begin position="65"/>
        <end position="331"/>
    </location>
</feature>
<evidence type="ECO:0000259" key="2">
    <source>
        <dbReference type="PROSITE" id="PS50983"/>
    </source>
</evidence>
<name>A0A1T5LZC6_9FIRM</name>
<organism evidence="3 4">
    <name type="scientific">Maledivibacter halophilus</name>
    <dbReference type="NCBI Taxonomy" id="36842"/>
    <lineage>
        <taxon>Bacteria</taxon>
        <taxon>Bacillati</taxon>
        <taxon>Bacillota</taxon>
        <taxon>Clostridia</taxon>
        <taxon>Peptostreptococcales</taxon>
        <taxon>Caminicellaceae</taxon>
        <taxon>Maledivibacter</taxon>
    </lineage>
</organism>
<accession>A0A1T5LZC6</accession>
<dbReference type="AlphaFoldDB" id="A0A1T5LZC6"/>
<dbReference type="Pfam" id="PF01497">
    <property type="entry name" value="Peripla_BP_2"/>
    <property type="match status" value="1"/>
</dbReference>
<dbReference type="InterPro" id="IPR002491">
    <property type="entry name" value="ABC_transptr_periplasmic_BD"/>
</dbReference>
<dbReference type="PROSITE" id="PS51257">
    <property type="entry name" value="PROKAR_LIPOPROTEIN"/>
    <property type="match status" value="1"/>
</dbReference>
<keyword evidence="4" id="KW-1185">Reference proteome</keyword>
<evidence type="ECO:0000256" key="1">
    <source>
        <dbReference type="ARBA" id="ARBA00008814"/>
    </source>
</evidence>
<reference evidence="3 4" key="1">
    <citation type="submission" date="2017-02" db="EMBL/GenBank/DDBJ databases">
        <authorList>
            <person name="Peterson S.W."/>
        </authorList>
    </citation>
    <scope>NUCLEOTIDE SEQUENCE [LARGE SCALE GENOMIC DNA]</scope>
    <source>
        <strain evidence="3 4">M1</strain>
    </source>
</reference>
<dbReference type="GO" id="GO:0071281">
    <property type="term" value="P:cellular response to iron ion"/>
    <property type="evidence" value="ECO:0007669"/>
    <property type="project" value="TreeGrafter"/>
</dbReference>
<dbReference type="Proteomes" id="UP000190285">
    <property type="component" value="Unassembled WGS sequence"/>
</dbReference>
<dbReference type="SUPFAM" id="SSF53807">
    <property type="entry name" value="Helical backbone' metal receptor"/>
    <property type="match status" value="1"/>
</dbReference>
<gene>
    <name evidence="3" type="ORF">SAMN02194393_03574</name>
</gene>
<dbReference type="Gene3D" id="1.20.58.2180">
    <property type="match status" value="1"/>
</dbReference>
<protein>
    <submittedName>
        <fullName evidence="3">Iron complex transport system substrate-binding protein</fullName>
    </submittedName>
</protein>
<dbReference type="EMBL" id="FUZT01000009">
    <property type="protein sequence ID" value="SKC81215.1"/>
    <property type="molecule type" value="Genomic_DNA"/>
</dbReference>
<dbReference type="STRING" id="36842.SAMN02194393_03574"/>
<dbReference type="PANTHER" id="PTHR30535:SF34">
    <property type="entry name" value="MOLYBDATE-BINDING PROTEIN MOLA"/>
    <property type="match status" value="1"/>
</dbReference>
<dbReference type="InterPro" id="IPR050902">
    <property type="entry name" value="ABC_Transporter_SBP"/>
</dbReference>
<dbReference type="OrthoDB" id="9787830at2"/>
<dbReference type="PANTHER" id="PTHR30535">
    <property type="entry name" value="VITAMIN B12-BINDING PROTEIN"/>
    <property type="match status" value="1"/>
</dbReference>
<sequence length="369" mass="42157">MKKILIIFLVMVITVGAYGCGQKEIVSKHDAPEVEEKVALDEGQREIVDLGGNVVKLPSAEKLNRVVIISPPIASIQYSVLKDTSKIVAVHPFTFKNANPQIIKNIFKNFNDIDTSFIKEFNISTESVLNLKPDIIFYYGQQEKKGLESLKIPMVDFMKPKDRDPVAITTEWERLIRDIYEVKDGKTIKEEWEKVNQELSTSLEKIGEDKLKGLMIFNNNSNKIIVSGNNTYGDYCMEMSGLVNVADSIVGKKEVSIEQIYQFNPDIIYVFMGEPASNYIKSIDGQDWSKVNAVKENRVYDVPEGIFSWGAPNADSPLMIHWMVTKNYPSYFNEDKLMNTIKEYYDSHYNMTLTDEMIDSIVKPNKERE</sequence>
<proteinExistence type="inferred from homology"/>
<evidence type="ECO:0000313" key="4">
    <source>
        <dbReference type="Proteomes" id="UP000190285"/>
    </source>
</evidence>